<dbReference type="RefSeq" id="WP_252551641.1">
    <property type="nucleotide sequence ID" value="NZ_CP099468.1"/>
</dbReference>
<evidence type="ECO:0000256" key="2">
    <source>
        <dbReference type="SAM" id="SignalP"/>
    </source>
</evidence>
<gene>
    <name evidence="3" type="ORF">NFX46_22705</name>
</gene>
<reference evidence="3" key="1">
    <citation type="submission" date="2022-06" db="EMBL/GenBank/DDBJ databases">
        <title>Complete genome sequence of soil microorganisms Streptomyces sp. Qhu-M197 isolated from Alpine meadows habitats on the Tibetan Plateau.</title>
        <authorList>
            <person name="Zhang B."/>
            <person name="Xiang X."/>
            <person name="Fan J."/>
        </authorList>
    </citation>
    <scope>NUCLEOTIDE SEQUENCE</scope>
    <source>
        <strain evidence="3">Qhu-M197</strain>
    </source>
</reference>
<protein>
    <submittedName>
        <fullName evidence="3">Uncharacterized protein</fullName>
    </submittedName>
</protein>
<dbReference type="SUPFAM" id="SSF75005">
    <property type="entry name" value="Arabinanase/levansucrase/invertase"/>
    <property type="match status" value="1"/>
</dbReference>
<feature type="signal peptide" evidence="2">
    <location>
        <begin position="1"/>
        <end position="28"/>
    </location>
</feature>
<accession>A0ABY4ZC51</accession>
<evidence type="ECO:0000313" key="3">
    <source>
        <dbReference type="EMBL" id="USQ86265.1"/>
    </source>
</evidence>
<name>A0ABY4ZC51_9ACTN</name>
<dbReference type="InterPro" id="IPR023296">
    <property type="entry name" value="Glyco_hydro_beta-prop_sf"/>
</dbReference>
<sequence>MVSDVLRRFLRRVVVFAAAAVCFSPAYAGTAAPEPVLDMNFPDPDVVRARSTFHAYATSGNGKNVQRATSRDLAPPCHAGSCRRWP</sequence>
<evidence type="ECO:0000256" key="1">
    <source>
        <dbReference type="SAM" id="MobiDB-lite"/>
    </source>
</evidence>
<dbReference type="Proteomes" id="UP001056374">
    <property type="component" value="Chromosome"/>
</dbReference>
<proteinExistence type="predicted"/>
<feature type="region of interest" description="Disordered" evidence="1">
    <location>
        <begin position="60"/>
        <end position="86"/>
    </location>
</feature>
<keyword evidence="2" id="KW-0732">Signal</keyword>
<organism evidence="3 4">
    <name type="scientific">Streptomyces phaeoluteigriseus</name>
    <dbReference type="NCBI Taxonomy" id="114686"/>
    <lineage>
        <taxon>Bacteria</taxon>
        <taxon>Bacillati</taxon>
        <taxon>Actinomycetota</taxon>
        <taxon>Actinomycetes</taxon>
        <taxon>Kitasatosporales</taxon>
        <taxon>Streptomycetaceae</taxon>
        <taxon>Streptomyces</taxon>
        <taxon>Streptomyces aurantiacus group</taxon>
    </lineage>
</organism>
<dbReference type="EMBL" id="CP099468">
    <property type="protein sequence ID" value="USQ86265.1"/>
    <property type="molecule type" value="Genomic_DNA"/>
</dbReference>
<evidence type="ECO:0000313" key="4">
    <source>
        <dbReference type="Proteomes" id="UP001056374"/>
    </source>
</evidence>
<keyword evidence="4" id="KW-1185">Reference proteome</keyword>
<feature type="chain" id="PRO_5046800495" evidence="2">
    <location>
        <begin position="29"/>
        <end position="86"/>
    </location>
</feature>